<proteinExistence type="predicted"/>
<evidence type="ECO:0000256" key="1">
    <source>
        <dbReference type="SAM" id="MobiDB-lite"/>
    </source>
</evidence>
<dbReference type="EMBL" id="JAPWDV010000001">
    <property type="protein sequence ID" value="KAJ6225077.1"/>
    <property type="molecule type" value="Genomic_DNA"/>
</dbReference>
<protein>
    <submittedName>
        <fullName evidence="2">Uncharacterized protein</fullName>
    </submittedName>
</protein>
<evidence type="ECO:0000313" key="3">
    <source>
        <dbReference type="Proteomes" id="UP001142055"/>
    </source>
</evidence>
<dbReference type="AlphaFoldDB" id="A0A9Q0MIK1"/>
<feature type="region of interest" description="Disordered" evidence="1">
    <location>
        <begin position="113"/>
        <end position="167"/>
    </location>
</feature>
<name>A0A9Q0MIK1_BLOTA</name>
<sequence>MLIVSVGRMKNGLMRTTLEATMHEETGLTPEREPICVCMVDKRLLVLLDEKPNPKNDWKLEWKDFARNLLKMCFAYKQHLIEYFPQGLDSYERASFKYLSCKLRYAFEYKNPHKKRSKSGGKLTEVTIKRNQNRKGKKRKHAPENKDNTIQQSQIQESQSTNTVPKFVIKNEFKEEVE</sequence>
<reference evidence="2" key="1">
    <citation type="submission" date="2022-12" db="EMBL/GenBank/DDBJ databases">
        <title>Genome assemblies of Blomia tropicalis.</title>
        <authorList>
            <person name="Cui Y."/>
        </authorList>
    </citation>
    <scope>NUCLEOTIDE SEQUENCE</scope>
    <source>
        <tissue evidence="2">Adult mites</tissue>
    </source>
</reference>
<feature type="compositionally biased region" description="Low complexity" evidence="1">
    <location>
        <begin position="148"/>
        <end position="163"/>
    </location>
</feature>
<comment type="caution">
    <text evidence="2">The sequence shown here is derived from an EMBL/GenBank/DDBJ whole genome shotgun (WGS) entry which is preliminary data.</text>
</comment>
<evidence type="ECO:0000313" key="2">
    <source>
        <dbReference type="EMBL" id="KAJ6225077.1"/>
    </source>
</evidence>
<dbReference type="Proteomes" id="UP001142055">
    <property type="component" value="Chromosome 1"/>
</dbReference>
<organism evidence="2 3">
    <name type="scientific">Blomia tropicalis</name>
    <name type="common">Mite</name>
    <dbReference type="NCBI Taxonomy" id="40697"/>
    <lineage>
        <taxon>Eukaryota</taxon>
        <taxon>Metazoa</taxon>
        <taxon>Ecdysozoa</taxon>
        <taxon>Arthropoda</taxon>
        <taxon>Chelicerata</taxon>
        <taxon>Arachnida</taxon>
        <taxon>Acari</taxon>
        <taxon>Acariformes</taxon>
        <taxon>Sarcoptiformes</taxon>
        <taxon>Astigmata</taxon>
        <taxon>Glycyphagoidea</taxon>
        <taxon>Echimyopodidae</taxon>
        <taxon>Blomia</taxon>
    </lineage>
</organism>
<feature type="compositionally biased region" description="Basic residues" evidence="1">
    <location>
        <begin position="131"/>
        <end position="141"/>
    </location>
</feature>
<accession>A0A9Q0MIK1</accession>
<keyword evidence="3" id="KW-1185">Reference proteome</keyword>
<gene>
    <name evidence="2" type="ORF">RDWZM_003622</name>
</gene>